<evidence type="ECO:0000256" key="3">
    <source>
        <dbReference type="ARBA" id="ARBA00022692"/>
    </source>
</evidence>
<dbReference type="PIRSF" id="PIRSF005859">
    <property type="entry name" value="PBR"/>
    <property type="match status" value="1"/>
</dbReference>
<keyword evidence="3 6" id="KW-0812">Transmembrane</keyword>
<feature type="transmembrane region" description="Helical" evidence="6">
    <location>
        <begin position="47"/>
        <end position="68"/>
    </location>
</feature>
<organism evidence="7 8">
    <name type="scientific">Pedobacter metabolipauper</name>
    <dbReference type="NCBI Taxonomy" id="425513"/>
    <lineage>
        <taxon>Bacteria</taxon>
        <taxon>Pseudomonadati</taxon>
        <taxon>Bacteroidota</taxon>
        <taxon>Sphingobacteriia</taxon>
        <taxon>Sphingobacteriales</taxon>
        <taxon>Sphingobacteriaceae</taxon>
        <taxon>Pedobacter</taxon>
    </lineage>
</organism>
<name>A0A4R6SSQ2_9SPHI</name>
<accession>A0A4R6SSQ2</accession>
<feature type="transmembrane region" description="Helical" evidence="6">
    <location>
        <begin position="106"/>
        <end position="126"/>
    </location>
</feature>
<sequence>MKFNPLALIINLLITLSIGAGGAFLTAQSVKTWYPYINKPSFNPPNWVFGPMWTLLYILMAISAYLVWQKRKQIEHLPRTMAIYFIQLVLNLFWSFLFFYSHLLGAAFYEICALLIAIIVNARVFYKIDKTAGLLYIPYILWVSFATLLTYNIFKLN</sequence>
<protein>
    <submittedName>
        <fullName evidence="7">TspO/MBR related protein</fullName>
    </submittedName>
</protein>
<dbReference type="FunFam" id="1.20.1260.100:FF:000001">
    <property type="entry name" value="translocator protein 2"/>
    <property type="match status" value="1"/>
</dbReference>
<evidence type="ECO:0000256" key="1">
    <source>
        <dbReference type="ARBA" id="ARBA00004141"/>
    </source>
</evidence>
<evidence type="ECO:0000256" key="5">
    <source>
        <dbReference type="ARBA" id="ARBA00023136"/>
    </source>
</evidence>
<evidence type="ECO:0000313" key="8">
    <source>
        <dbReference type="Proteomes" id="UP000295620"/>
    </source>
</evidence>
<dbReference type="Gene3D" id="1.20.1260.100">
    <property type="entry name" value="TspO/MBR protein"/>
    <property type="match status" value="1"/>
</dbReference>
<dbReference type="InterPro" id="IPR038330">
    <property type="entry name" value="TspO/MBR-related_sf"/>
</dbReference>
<keyword evidence="8" id="KW-1185">Reference proteome</keyword>
<dbReference type="Pfam" id="PF03073">
    <property type="entry name" value="TspO_MBR"/>
    <property type="match status" value="1"/>
</dbReference>
<dbReference type="PANTHER" id="PTHR10057">
    <property type="entry name" value="PERIPHERAL-TYPE BENZODIAZEPINE RECEPTOR"/>
    <property type="match status" value="1"/>
</dbReference>
<keyword evidence="5 6" id="KW-0472">Membrane</keyword>
<evidence type="ECO:0000256" key="2">
    <source>
        <dbReference type="ARBA" id="ARBA00007524"/>
    </source>
</evidence>
<dbReference type="GO" id="GO:0033013">
    <property type="term" value="P:tetrapyrrole metabolic process"/>
    <property type="evidence" value="ECO:0007669"/>
    <property type="project" value="UniProtKB-ARBA"/>
</dbReference>
<comment type="similarity">
    <text evidence="2">Belongs to the TspO/BZRP family.</text>
</comment>
<dbReference type="CDD" id="cd15904">
    <property type="entry name" value="TSPO_MBR"/>
    <property type="match status" value="1"/>
</dbReference>
<feature type="transmembrane region" description="Helical" evidence="6">
    <location>
        <begin position="80"/>
        <end position="100"/>
    </location>
</feature>
<reference evidence="7 8" key="1">
    <citation type="submission" date="2019-03" db="EMBL/GenBank/DDBJ databases">
        <title>Genomic Encyclopedia of Archaeal and Bacterial Type Strains, Phase II (KMG-II): from individual species to whole genera.</title>
        <authorList>
            <person name="Goeker M."/>
        </authorList>
    </citation>
    <scope>NUCLEOTIDE SEQUENCE [LARGE SCALE GENOMIC DNA]</scope>
    <source>
        <strain evidence="7 8">DSM 19035</strain>
    </source>
</reference>
<dbReference type="InterPro" id="IPR004307">
    <property type="entry name" value="TspO_MBR"/>
</dbReference>
<dbReference type="GO" id="GO:0016020">
    <property type="term" value="C:membrane"/>
    <property type="evidence" value="ECO:0007669"/>
    <property type="project" value="UniProtKB-SubCell"/>
</dbReference>
<dbReference type="AlphaFoldDB" id="A0A4R6SSQ2"/>
<proteinExistence type="inferred from homology"/>
<keyword evidence="4 6" id="KW-1133">Transmembrane helix</keyword>
<gene>
    <name evidence="7" type="ORF">ATK78_3958</name>
</gene>
<evidence type="ECO:0000256" key="6">
    <source>
        <dbReference type="SAM" id="Phobius"/>
    </source>
</evidence>
<feature type="transmembrane region" description="Helical" evidence="6">
    <location>
        <begin position="7"/>
        <end position="27"/>
    </location>
</feature>
<comment type="caution">
    <text evidence="7">The sequence shown here is derived from an EMBL/GenBank/DDBJ whole genome shotgun (WGS) entry which is preliminary data.</text>
</comment>
<dbReference type="RefSeq" id="WP_133577769.1">
    <property type="nucleotide sequence ID" value="NZ_SNYC01000007.1"/>
</dbReference>
<dbReference type="PANTHER" id="PTHR10057:SF0">
    <property type="entry name" value="TRANSLOCATOR PROTEIN"/>
    <property type="match status" value="1"/>
</dbReference>
<dbReference type="Proteomes" id="UP000295620">
    <property type="component" value="Unassembled WGS sequence"/>
</dbReference>
<evidence type="ECO:0000313" key="7">
    <source>
        <dbReference type="EMBL" id="TDQ06943.1"/>
    </source>
</evidence>
<evidence type="ECO:0000256" key="4">
    <source>
        <dbReference type="ARBA" id="ARBA00022989"/>
    </source>
</evidence>
<dbReference type="EMBL" id="SNYC01000007">
    <property type="protein sequence ID" value="TDQ06943.1"/>
    <property type="molecule type" value="Genomic_DNA"/>
</dbReference>
<comment type="subcellular location">
    <subcellularLocation>
        <location evidence="1">Membrane</location>
        <topology evidence="1">Multi-pass membrane protein</topology>
    </subcellularLocation>
</comment>
<dbReference type="OrthoDB" id="9795496at2"/>
<feature type="transmembrane region" description="Helical" evidence="6">
    <location>
        <begin position="133"/>
        <end position="154"/>
    </location>
</feature>